<reference evidence="2" key="1">
    <citation type="submission" date="2022-03" db="EMBL/GenBank/DDBJ databases">
        <title>Bacterial whole genome sequence for Hymenobacter sp. DH14.</title>
        <authorList>
            <person name="Le V."/>
        </authorList>
    </citation>
    <scope>NUCLEOTIDE SEQUENCE</scope>
    <source>
        <strain evidence="2">DH14</strain>
    </source>
</reference>
<evidence type="ECO:0000313" key="3">
    <source>
        <dbReference type="Proteomes" id="UP001139193"/>
    </source>
</evidence>
<protein>
    <recommendedName>
        <fullName evidence="1">Phospholipase D-like domain-containing protein</fullName>
    </recommendedName>
</protein>
<comment type="caution">
    <text evidence="2">The sequence shown here is derived from an EMBL/GenBank/DDBJ whole genome shotgun (WGS) entry which is preliminary data.</text>
</comment>
<keyword evidence="3" id="KW-1185">Reference proteome</keyword>
<sequence>MKILPPDSISSELLNLIHSANEYLVLVSPYVRMGQWVRLTAALSSAQKRGVNIKAFVRHDLDNASSWEELEAIGIKPRLIANLHAKFYFNETGGLISSLNLLSSSNANSLEIGCKLDTEAELQELKDFVKRYIIPLEEKERPSEDDLYLSKEKFSVVLENDLAEATDSRSRVFFKNNELQIQSVGNSFYLHLDKGANRLSVSGVVSEAEADAFEKFKAEYFTNPQFEVEVNQGAPGYYSMVSGDYKPRLSTTYLDRLRLPEKKDLLDAIVDFVVSVRDFKEAVYAPKRAEAAAKKEAYEAELRVRGEARKAELAAAAAEPAPAQSQPPA</sequence>
<dbReference type="SUPFAM" id="SSF56024">
    <property type="entry name" value="Phospholipase D/nuclease"/>
    <property type="match status" value="1"/>
</dbReference>
<gene>
    <name evidence="2" type="ORF">MON38_15010</name>
</gene>
<dbReference type="Gene3D" id="3.30.870.10">
    <property type="entry name" value="Endonuclease Chain A"/>
    <property type="match status" value="1"/>
</dbReference>
<dbReference type="EMBL" id="JALBGC010000004">
    <property type="protein sequence ID" value="MCI1188735.1"/>
    <property type="molecule type" value="Genomic_DNA"/>
</dbReference>
<dbReference type="Proteomes" id="UP001139193">
    <property type="component" value="Unassembled WGS sequence"/>
</dbReference>
<feature type="domain" description="Phospholipase D-like" evidence="1">
    <location>
        <begin position="13"/>
        <end position="129"/>
    </location>
</feature>
<organism evidence="2 3">
    <name type="scientific">Hymenobacter cyanobacteriorum</name>
    <dbReference type="NCBI Taxonomy" id="2926463"/>
    <lineage>
        <taxon>Bacteria</taxon>
        <taxon>Pseudomonadati</taxon>
        <taxon>Bacteroidota</taxon>
        <taxon>Cytophagia</taxon>
        <taxon>Cytophagales</taxon>
        <taxon>Hymenobacteraceae</taxon>
        <taxon>Hymenobacter</taxon>
    </lineage>
</organism>
<evidence type="ECO:0000313" key="2">
    <source>
        <dbReference type="EMBL" id="MCI1188735.1"/>
    </source>
</evidence>
<name>A0A9X1VKK4_9BACT</name>
<dbReference type="Pfam" id="PF13091">
    <property type="entry name" value="PLDc_2"/>
    <property type="match status" value="1"/>
</dbReference>
<dbReference type="RefSeq" id="WP_241936997.1">
    <property type="nucleotide sequence ID" value="NZ_JALBGC010000004.1"/>
</dbReference>
<proteinExistence type="predicted"/>
<dbReference type="AlphaFoldDB" id="A0A9X1VKK4"/>
<evidence type="ECO:0000259" key="1">
    <source>
        <dbReference type="Pfam" id="PF13091"/>
    </source>
</evidence>
<accession>A0A9X1VKK4</accession>
<dbReference type="InterPro" id="IPR025202">
    <property type="entry name" value="PLD-like_dom"/>
</dbReference>